<protein>
    <submittedName>
        <fullName evidence="1">Uncharacterized protein</fullName>
    </submittedName>
</protein>
<accession>A0A382D7R5</accession>
<dbReference type="EMBL" id="UINC01038040">
    <property type="protein sequence ID" value="SVB34450.1"/>
    <property type="molecule type" value="Genomic_DNA"/>
</dbReference>
<name>A0A382D7R5_9ZZZZ</name>
<reference evidence="1" key="1">
    <citation type="submission" date="2018-05" db="EMBL/GenBank/DDBJ databases">
        <authorList>
            <person name="Lanie J.A."/>
            <person name="Ng W.-L."/>
            <person name="Kazmierczak K.M."/>
            <person name="Andrzejewski T.M."/>
            <person name="Davidsen T.M."/>
            <person name="Wayne K.J."/>
            <person name="Tettelin H."/>
            <person name="Glass J.I."/>
            <person name="Rusch D."/>
            <person name="Podicherti R."/>
            <person name="Tsui H.-C.T."/>
            <person name="Winkler M.E."/>
        </authorList>
    </citation>
    <scope>NUCLEOTIDE SEQUENCE</scope>
</reference>
<proteinExistence type="predicted"/>
<feature type="non-terminal residue" evidence="1">
    <location>
        <position position="47"/>
    </location>
</feature>
<gene>
    <name evidence="1" type="ORF">METZ01_LOCUS187304</name>
</gene>
<organism evidence="1">
    <name type="scientific">marine metagenome</name>
    <dbReference type="NCBI Taxonomy" id="408172"/>
    <lineage>
        <taxon>unclassified sequences</taxon>
        <taxon>metagenomes</taxon>
        <taxon>ecological metagenomes</taxon>
    </lineage>
</organism>
<dbReference type="AlphaFoldDB" id="A0A382D7R5"/>
<sequence length="47" mass="4708">MKVIPAAADVALKTTQSANSDDISMAKAVVGALSEAAFKATLSTLAE</sequence>
<evidence type="ECO:0000313" key="1">
    <source>
        <dbReference type="EMBL" id="SVB34450.1"/>
    </source>
</evidence>